<accession>A0AAD9AWB5</accession>
<evidence type="ECO:0000313" key="2">
    <source>
        <dbReference type="EMBL" id="KAK1852994.1"/>
    </source>
</evidence>
<comment type="caution">
    <text evidence="2">The sequence shown here is derived from an EMBL/GenBank/DDBJ whole genome shotgun (WGS) entry which is preliminary data.</text>
</comment>
<name>A0AAD9AWB5_9PEZI</name>
<dbReference type="AlphaFoldDB" id="A0AAD9AWB5"/>
<keyword evidence="3" id="KW-1185">Reference proteome</keyword>
<feature type="region of interest" description="Disordered" evidence="1">
    <location>
        <begin position="418"/>
        <end position="470"/>
    </location>
</feature>
<gene>
    <name evidence="2" type="ORF">CCHR01_04344</name>
</gene>
<sequence length="470" mass="53788">MEDQGLHHQEARVPGESQLQIQDTQTIDHVAYQNNMEDRRRLFQDLQEVDYLVDTDLDRYEKMSKDKFTKEVWALYWVAPYDEVIRARERIRRGEIKSWSMDTFLRNATEMLPMVMYLVKTEAYYRGCAQERTELVNKHFGCISSLHLLFGGKKAWEYGEALASAGLRGPPPDPILTDLRRRATAMVFLLEAAQAGHVTDDILEEEAAHERDDYKCRALGTEHNEVAHAYPQKKIEHAGVCARKIECLAFLFGQQKIQEYQDALRSSYLESPVNVIALDEGVRTMWDQCKITLRVKSFNENEVNLALHYLHESELRNRTRAPARYRWENDLTVTPADVLFDLTQKPSVLGESSVSDENTIFSGPADVDLVSTATQQHFQDGSTFKVYAEDPKLRPDPILLDLRDKLAVMAPLLGAAEYMDDDDDHGNDSEGTRQSAVDEAEDYQSVDGDISDMGEDLYMDDDNYGYDSDE</sequence>
<organism evidence="2 3">
    <name type="scientific">Colletotrichum chrysophilum</name>
    <dbReference type="NCBI Taxonomy" id="1836956"/>
    <lineage>
        <taxon>Eukaryota</taxon>
        <taxon>Fungi</taxon>
        <taxon>Dikarya</taxon>
        <taxon>Ascomycota</taxon>
        <taxon>Pezizomycotina</taxon>
        <taxon>Sordariomycetes</taxon>
        <taxon>Hypocreomycetidae</taxon>
        <taxon>Glomerellales</taxon>
        <taxon>Glomerellaceae</taxon>
        <taxon>Colletotrichum</taxon>
        <taxon>Colletotrichum gloeosporioides species complex</taxon>
    </lineage>
</organism>
<evidence type="ECO:0000256" key="1">
    <source>
        <dbReference type="SAM" id="MobiDB-lite"/>
    </source>
</evidence>
<dbReference type="EMBL" id="JAQOWY010000063">
    <property type="protein sequence ID" value="KAK1852994.1"/>
    <property type="molecule type" value="Genomic_DNA"/>
</dbReference>
<evidence type="ECO:0000313" key="3">
    <source>
        <dbReference type="Proteomes" id="UP001243330"/>
    </source>
</evidence>
<feature type="compositionally biased region" description="Acidic residues" evidence="1">
    <location>
        <begin position="438"/>
        <end position="470"/>
    </location>
</feature>
<dbReference type="Proteomes" id="UP001243330">
    <property type="component" value="Unassembled WGS sequence"/>
</dbReference>
<protein>
    <recommendedName>
        <fullName evidence="4">HNH nuclease domain-containing protein</fullName>
    </recommendedName>
</protein>
<reference evidence="2" key="1">
    <citation type="submission" date="2023-01" db="EMBL/GenBank/DDBJ databases">
        <title>Colletotrichum chrysophilum M932 genome sequence.</title>
        <authorList>
            <person name="Baroncelli R."/>
        </authorList>
    </citation>
    <scope>NUCLEOTIDE SEQUENCE</scope>
    <source>
        <strain evidence="2">M932</strain>
    </source>
</reference>
<evidence type="ECO:0008006" key="4">
    <source>
        <dbReference type="Google" id="ProtNLM"/>
    </source>
</evidence>
<proteinExistence type="predicted"/>